<evidence type="ECO:0000256" key="1">
    <source>
        <dbReference type="ARBA" id="ARBA00004442"/>
    </source>
</evidence>
<comment type="similarity">
    <text evidence="2">Belongs to the SusD family.</text>
</comment>
<comment type="caution">
    <text evidence="8">The sequence shown here is derived from an EMBL/GenBank/DDBJ whole genome shotgun (WGS) entry which is preliminary data.</text>
</comment>
<evidence type="ECO:0000256" key="2">
    <source>
        <dbReference type="ARBA" id="ARBA00006275"/>
    </source>
</evidence>
<dbReference type="Pfam" id="PF14322">
    <property type="entry name" value="SusD-like_3"/>
    <property type="match status" value="1"/>
</dbReference>
<sequence length="487" mass="54628">MKKTTSYILTITLLLSTSCRKYLEQAPDQRTQLNSVEKVAELLATAYPQADFATFTEAASDNAADKGNGAGMVSEQINTNPFYFRDVTERAQGSPINYWNACYKAIAAANQALDAISKADAPEDYNAQKGEALVARAYAHFMLVTLFSKVYNPATATSDPGIPYVTTPEKVVFGQYDRKTVAYVYEQIEKDLLEGLPLIDNTSYKVPKYHFNKAAANAFASRFYLFKQDYEKVVSYANSVFPGGSIASNLRPWVTVYANLTGNEASAIYTQATETANLLLVEAPSDWARNYAVYRYGLNTNIVYSIFVYNNVTGGSWVQPLYYFGSNTDNWGILKWREHFVRSSANADIGIPYTIFPLFSAEEVLFNRAEANIYLNNYAAVRQDLNDYAAKRIDGYSVGLYGITNTKVTSFYGTSDLKNAYLATLLDFKQAEFMQEGMRWFDILRYHIPVMHTGTSGETELLGPDDPRRLFQLPPEVRQSGIELNPR</sequence>
<dbReference type="SUPFAM" id="SSF48452">
    <property type="entry name" value="TPR-like"/>
    <property type="match status" value="1"/>
</dbReference>
<feature type="domain" description="RagB/SusD" evidence="6">
    <location>
        <begin position="342"/>
        <end position="451"/>
    </location>
</feature>
<reference evidence="8 9" key="1">
    <citation type="submission" date="2019-12" db="EMBL/GenBank/DDBJ databases">
        <title>Chitinophaga sp. strain ysch24 (GDMCC 1.1355), whole genome shotgun sequence.</title>
        <authorList>
            <person name="Zhang X."/>
        </authorList>
    </citation>
    <scope>NUCLEOTIDE SEQUENCE [LARGE SCALE GENOMIC DNA]</scope>
    <source>
        <strain evidence="9">ysch24</strain>
    </source>
</reference>
<name>A0A7K1U1A8_9BACT</name>
<evidence type="ECO:0000313" key="9">
    <source>
        <dbReference type="Proteomes" id="UP000461730"/>
    </source>
</evidence>
<accession>A0A7K1U1A8</accession>
<dbReference type="InterPro" id="IPR033985">
    <property type="entry name" value="SusD-like_N"/>
</dbReference>
<evidence type="ECO:0000256" key="3">
    <source>
        <dbReference type="ARBA" id="ARBA00022729"/>
    </source>
</evidence>
<evidence type="ECO:0000259" key="7">
    <source>
        <dbReference type="Pfam" id="PF14322"/>
    </source>
</evidence>
<dbReference type="AlphaFoldDB" id="A0A7K1U1A8"/>
<dbReference type="InterPro" id="IPR011990">
    <property type="entry name" value="TPR-like_helical_dom_sf"/>
</dbReference>
<keyword evidence="9" id="KW-1185">Reference proteome</keyword>
<evidence type="ECO:0000313" key="8">
    <source>
        <dbReference type="EMBL" id="MVT08152.1"/>
    </source>
</evidence>
<keyword evidence="5" id="KW-0998">Cell outer membrane</keyword>
<feature type="domain" description="SusD-like N-terminal" evidence="7">
    <location>
        <begin position="21"/>
        <end position="225"/>
    </location>
</feature>
<organism evidence="8 9">
    <name type="scientific">Chitinophaga tropicalis</name>
    <dbReference type="NCBI Taxonomy" id="2683588"/>
    <lineage>
        <taxon>Bacteria</taxon>
        <taxon>Pseudomonadati</taxon>
        <taxon>Bacteroidota</taxon>
        <taxon>Chitinophagia</taxon>
        <taxon>Chitinophagales</taxon>
        <taxon>Chitinophagaceae</taxon>
        <taxon>Chitinophaga</taxon>
    </lineage>
</organism>
<keyword evidence="3" id="KW-0732">Signal</keyword>
<proteinExistence type="inferred from homology"/>
<evidence type="ECO:0000256" key="4">
    <source>
        <dbReference type="ARBA" id="ARBA00023136"/>
    </source>
</evidence>
<evidence type="ECO:0000259" key="6">
    <source>
        <dbReference type="Pfam" id="PF07980"/>
    </source>
</evidence>
<keyword evidence="4" id="KW-0472">Membrane</keyword>
<dbReference type="Proteomes" id="UP000461730">
    <property type="component" value="Unassembled WGS sequence"/>
</dbReference>
<dbReference type="Pfam" id="PF07980">
    <property type="entry name" value="SusD_RagB"/>
    <property type="match status" value="1"/>
</dbReference>
<dbReference type="RefSeq" id="WP_157305566.1">
    <property type="nucleotide sequence ID" value="NZ_WRXN01000002.1"/>
</dbReference>
<dbReference type="InterPro" id="IPR012944">
    <property type="entry name" value="SusD_RagB_dom"/>
</dbReference>
<dbReference type="GO" id="GO:0009279">
    <property type="term" value="C:cell outer membrane"/>
    <property type="evidence" value="ECO:0007669"/>
    <property type="project" value="UniProtKB-SubCell"/>
</dbReference>
<dbReference type="EMBL" id="WRXN01000002">
    <property type="protein sequence ID" value="MVT08152.1"/>
    <property type="molecule type" value="Genomic_DNA"/>
</dbReference>
<dbReference type="Gene3D" id="1.25.40.390">
    <property type="match status" value="1"/>
</dbReference>
<gene>
    <name evidence="8" type="ORF">GO493_07755</name>
</gene>
<dbReference type="PROSITE" id="PS51257">
    <property type="entry name" value="PROKAR_LIPOPROTEIN"/>
    <property type="match status" value="1"/>
</dbReference>
<comment type="subcellular location">
    <subcellularLocation>
        <location evidence="1">Cell outer membrane</location>
    </subcellularLocation>
</comment>
<protein>
    <submittedName>
        <fullName evidence="8">RagB/SusD family nutrient uptake outer membrane protein</fullName>
    </submittedName>
</protein>
<evidence type="ECO:0000256" key="5">
    <source>
        <dbReference type="ARBA" id="ARBA00023237"/>
    </source>
</evidence>